<dbReference type="Gene3D" id="1.10.260.40">
    <property type="entry name" value="lambda repressor-like DNA-binding domains"/>
    <property type="match status" value="1"/>
</dbReference>
<reference evidence="3 4" key="1">
    <citation type="submission" date="2016-10" db="EMBL/GenBank/DDBJ databases">
        <title>Complete Genome Sequence of Peptococcaceae strain DCMF.</title>
        <authorList>
            <person name="Edwards R.J."/>
            <person name="Holland S.I."/>
            <person name="Deshpande N.P."/>
            <person name="Wong Y.K."/>
            <person name="Ertan H."/>
            <person name="Manefield M."/>
            <person name="Russell T.L."/>
            <person name="Lee M.J."/>
        </authorList>
    </citation>
    <scope>NUCLEOTIDE SEQUENCE [LARGE SCALE GENOMIC DNA]</scope>
    <source>
        <strain evidence="3 4">DCMF</strain>
    </source>
</reference>
<proteinExistence type="predicted"/>
<sequence>MSVGTKLREIRLAKNMSISEISGKSQLSQSFISQVERGLNNPSISSLRTICDVLEVPMFQLFADDENKGMIVRKNNRTKISYPGTNVVYELLSPSLSKSLEVVQINLNQGKESVARPSGRNGEEFVLVLKGKIEARLGLKSHILNKGDSIYYDSLIPHTFANTGKGTAEILVIAAPPTL</sequence>
<dbReference type="RefSeq" id="WP_214659306.1">
    <property type="nucleotide sequence ID" value="NZ_CP017634.1"/>
</dbReference>
<dbReference type="SMART" id="SM00530">
    <property type="entry name" value="HTH_XRE"/>
    <property type="match status" value="1"/>
</dbReference>
<dbReference type="SUPFAM" id="SSF51182">
    <property type="entry name" value="RmlC-like cupins"/>
    <property type="match status" value="1"/>
</dbReference>
<dbReference type="InterPro" id="IPR011051">
    <property type="entry name" value="RmlC_Cupin_sf"/>
</dbReference>
<dbReference type="InterPro" id="IPR014710">
    <property type="entry name" value="RmlC-like_jellyroll"/>
</dbReference>
<dbReference type="InterPro" id="IPR010982">
    <property type="entry name" value="Lambda_DNA-bd_dom_sf"/>
</dbReference>
<dbReference type="PANTHER" id="PTHR46797">
    <property type="entry name" value="HTH-TYPE TRANSCRIPTIONAL REGULATOR"/>
    <property type="match status" value="1"/>
</dbReference>
<dbReference type="GO" id="GO:0005829">
    <property type="term" value="C:cytosol"/>
    <property type="evidence" value="ECO:0007669"/>
    <property type="project" value="TreeGrafter"/>
</dbReference>
<dbReference type="Pfam" id="PF01381">
    <property type="entry name" value="HTH_3"/>
    <property type="match status" value="1"/>
</dbReference>
<dbReference type="InterPro" id="IPR050807">
    <property type="entry name" value="TransReg_Diox_bact_type"/>
</dbReference>
<dbReference type="EMBL" id="CP017634">
    <property type="protein sequence ID" value="ATW25456.1"/>
    <property type="molecule type" value="Genomic_DNA"/>
</dbReference>
<dbReference type="GO" id="GO:0003677">
    <property type="term" value="F:DNA binding"/>
    <property type="evidence" value="ECO:0007669"/>
    <property type="project" value="UniProtKB-KW"/>
</dbReference>
<dbReference type="Proteomes" id="UP000323521">
    <property type="component" value="Chromosome"/>
</dbReference>
<protein>
    <recommendedName>
        <fullName evidence="2">HTH cro/C1-type domain-containing protein</fullName>
    </recommendedName>
</protein>
<gene>
    <name evidence="3" type="ORF">DCMF_12310</name>
</gene>
<dbReference type="CDD" id="cd00093">
    <property type="entry name" value="HTH_XRE"/>
    <property type="match status" value="1"/>
</dbReference>
<dbReference type="AlphaFoldDB" id="A0A3G1KSP7"/>
<dbReference type="InterPro" id="IPR013096">
    <property type="entry name" value="Cupin_2"/>
</dbReference>
<keyword evidence="1" id="KW-0238">DNA-binding</keyword>
<dbReference type="PANTHER" id="PTHR46797:SF19">
    <property type="entry name" value="BLL2473 PROTEIN"/>
    <property type="match status" value="1"/>
</dbReference>
<dbReference type="InterPro" id="IPR001387">
    <property type="entry name" value="Cro/C1-type_HTH"/>
</dbReference>
<evidence type="ECO:0000259" key="2">
    <source>
        <dbReference type="PROSITE" id="PS50943"/>
    </source>
</evidence>
<dbReference type="SUPFAM" id="SSF47413">
    <property type="entry name" value="lambda repressor-like DNA-binding domains"/>
    <property type="match status" value="1"/>
</dbReference>
<evidence type="ECO:0000313" key="3">
    <source>
        <dbReference type="EMBL" id="ATW25456.1"/>
    </source>
</evidence>
<dbReference type="Pfam" id="PF07883">
    <property type="entry name" value="Cupin_2"/>
    <property type="match status" value="1"/>
</dbReference>
<dbReference type="KEGG" id="fwa:DCMF_12310"/>
<dbReference type="GO" id="GO:0003700">
    <property type="term" value="F:DNA-binding transcription factor activity"/>
    <property type="evidence" value="ECO:0007669"/>
    <property type="project" value="TreeGrafter"/>
</dbReference>
<feature type="domain" description="HTH cro/C1-type" evidence="2">
    <location>
        <begin position="7"/>
        <end position="61"/>
    </location>
</feature>
<accession>A0A3G1KSP7</accession>
<dbReference type="CDD" id="cd02209">
    <property type="entry name" value="cupin_XRE_C"/>
    <property type="match status" value="1"/>
</dbReference>
<evidence type="ECO:0000256" key="1">
    <source>
        <dbReference type="ARBA" id="ARBA00023125"/>
    </source>
</evidence>
<evidence type="ECO:0000313" key="4">
    <source>
        <dbReference type="Proteomes" id="UP000323521"/>
    </source>
</evidence>
<dbReference type="Gene3D" id="2.60.120.10">
    <property type="entry name" value="Jelly Rolls"/>
    <property type="match status" value="1"/>
</dbReference>
<keyword evidence="4" id="KW-1185">Reference proteome</keyword>
<dbReference type="PROSITE" id="PS50943">
    <property type="entry name" value="HTH_CROC1"/>
    <property type="match status" value="1"/>
</dbReference>
<organism evidence="3 4">
    <name type="scientific">Formimonas warabiya</name>
    <dbReference type="NCBI Taxonomy" id="1761012"/>
    <lineage>
        <taxon>Bacteria</taxon>
        <taxon>Bacillati</taxon>
        <taxon>Bacillota</taxon>
        <taxon>Clostridia</taxon>
        <taxon>Eubacteriales</taxon>
        <taxon>Peptococcaceae</taxon>
        <taxon>Candidatus Formimonas</taxon>
    </lineage>
</organism>
<name>A0A3G1KSP7_FORW1</name>